<gene>
    <name evidence="1" type="ORF">DSO57_1001754</name>
</gene>
<dbReference type="EMBL" id="QTSX02003554">
    <property type="protein sequence ID" value="KAJ9070980.1"/>
    <property type="molecule type" value="Genomic_DNA"/>
</dbReference>
<sequence>MKIFLNQGNLGSKMLITLGTYCMLFSFISAYYAYKLVTNLIASAIRHQYSTELKDALLGVEKTKIPNLQVQDVIVNQSMTKVEMPQMGKLTLEEARRAMPALCLHFQANTNSYSNNTEKVLRVASMLSDIALDWFRKTTAVTVGSIMPGIVRPSKKAQKARKPVSKLTKLTD</sequence>
<comment type="caution">
    <text evidence="1">The sequence shown here is derived from an EMBL/GenBank/DDBJ whole genome shotgun (WGS) entry which is preliminary data.</text>
</comment>
<name>A0ACC2T906_9FUNG</name>
<keyword evidence="2" id="KW-1185">Reference proteome</keyword>
<proteinExistence type="predicted"/>
<accession>A0ACC2T906</accession>
<protein>
    <submittedName>
        <fullName evidence="1">Uncharacterized protein</fullName>
    </submittedName>
</protein>
<dbReference type="Proteomes" id="UP001165960">
    <property type="component" value="Unassembled WGS sequence"/>
</dbReference>
<reference evidence="1" key="1">
    <citation type="submission" date="2022-04" db="EMBL/GenBank/DDBJ databases">
        <title>Genome of the entomopathogenic fungus Entomophthora muscae.</title>
        <authorList>
            <person name="Elya C."/>
            <person name="Lovett B.R."/>
            <person name="Lee E."/>
            <person name="Macias A.M."/>
            <person name="Hajek A.E."/>
            <person name="De Bivort B.L."/>
            <person name="Kasson M.T."/>
            <person name="De Fine Licht H.H."/>
            <person name="Stajich J.E."/>
        </authorList>
    </citation>
    <scope>NUCLEOTIDE SEQUENCE</scope>
    <source>
        <strain evidence="1">Berkeley</strain>
    </source>
</reference>
<evidence type="ECO:0000313" key="1">
    <source>
        <dbReference type="EMBL" id="KAJ9070980.1"/>
    </source>
</evidence>
<organism evidence="1 2">
    <name type="scientific">Entomophthora muscae</name>
    <dbReference type="NCBI Taxonomy" id="34485"/>
    <lineage>
        <taxon>Eukaryota</taxon>
        <taxon>Fungi</taxon>
        <taxon>Fungi incertae sedis</taxon>
        <taxon>Zoopagomycota</taxon>
        <taxon>Entomophthoromycotina</taxon>
        <taxon>Entomophthoromycetes</taxon>
        <taxon>Entomophthorales</taxon>
        <taxon>Entomophthoraceae</taxon>
        <taxon>Entomophthora</taxon>
    </lineage>
</organism>
<evidence type="ECO:0000313" key="2">
    <source>
        <dbReference type="Proteomes" id="UP001165960"/>
    </source>
</evidence>